<sequence>MKTYVTKPADIERAWYIVDAEGQTLGRLASHVATILRGKHKPIYSPAVDCGDFVIVLNADKIAVTGRRLEQKKYYRHSLYIGGLKEISLRDQLQKHPERVIESAVRGMLPKNALGRKMFKKLKVYTGNEHPHAAQQPQLMEL</sequence>
<dbReference type="InterPro" id="IPR005823">
    <property type="entry name" value="Ribosomal_uL13_bac-type"/>
</dbReference>
<dbReference type="OrthoDB" id="9801330at2"/>
<dbReference type="InterPro" id="IPR036899">
    <property type="entry name" value="Ribosomal_uL13_sf"/>
</dbReference>
<dbReference type="PANTHER" id="PTHR11545:SF2">
    <property type="entry name" value="LARGE RIBOSOMAL SUBUNIT PROTEIN UL13M"/>
    <property type="match status" value="1"/>
</dbReference>
<name>A0A170PJ96_9CHLR</name>
<dbReference type="InterPro" id="IPR005822">
    <property type="entry name" value="Ribosomal_uL13"/>
</dbReference>
<comment type="similarity">
    <text evidence="1 5 6">Belongs to the universal ribosomal protein uL13 family.</text>
</comment>
<comment type="function">
    <text evidence="5 7">This protein is one of the early assembly proteins of the 50S ribosomal subunit, although it is not seen to bind rRNA by itself. It is important during the early stages of 50S assembly.</text>
</comment>
<dbReference type="NCBIfam" id="TIGR01066">
    <property type="entry name" value="rplM_bact"/>
    <property type="match status" value="1"/>
</dbReference>
<accession>A0A170PJ96</accession>
<dbReference type="KEGG" id="pbf:CFX0092_A3465"/>
<dbReference type="GO" id="GO:0017148">
    <property type="term" value="P:negative regulation of translation"/>
    <property type="evidence" value="ECO:0007669"/>
    <property type="project" value="TreeGrafter"/>
</dbReference>
<dbReference type="Proteomes" id="UP000215027">
    <property type="component" value="Chromosome I"/>
</dbReference>
<dbReference type="GO" id="GO:0022625">
    <property type="term" value="C:cytosolic large ribosomal subunit"/>
    <property type="evidence" value="ECO:0007669"/>
    <property type="project" value="TreeGrafter"/>
</dbReference>
<gene>
    <name evidence="5 7 8" type="primary">rplM</name>
    <name evidence="8" type="ORF">CFX0092_A3465</name>
</gene>
<dbReference type="Pfam" id="PF00572">
    <property type="entry name" value="Ribosomal_L13"/>
    <property type="match status" value="1"/>
</dbReference>
<dbReference type="FunFam" id="3.90.1180.10:FF:000001">
    <property type="entry name" value="50S ribosomal protein L13"/>
    <property type="match status" value="1"/>
</dbReference>
<dbReference type="HAMAP" id="MF_01366">
    <property type="entry name" value="Ribosomal_uL13"/>
    <property type="match status" value="1"/>
</dbReference>
<dbReference type="PROSITE" id="PS00783">
    <property type="entry name" value="RIBOSOMAL_L13"/>
    <property type="match status" value="1"/>
</dbReference>
<dbReference type="GO" id="GO:0003735">
    <property type="term" value="F:structural constituent of ribosome"/>
    <property type="evidence" value="ECO:0007669"/>
    <property type="project" value="InterPro"/>
</dbReference>
<dbReference type="InterPro" id="IPR023563">
    <property type="entry name" value="Ribosomal_uL13_CS"/>
</dbReference>
<evidence type="ECO:0000256" key="7">
    <source>
        <dbReference type="RuleBase" id="RU003878"/>
    </source>
</evidence>
<dbReference type="PIRSF" id="PIRSF002181">
    <property type="entry name" value="Ribosomal_L13"/>
    <property type="match status" value="1"/>
</dbReference>
<evidence type="ECO:0000256" key="6">
    <source>
        <dbReference type="RuleBase" id="RU003877"/>
    </source>
</evidence>
<dbReference type="SUPFAM" id="SSF52161">
    <property type="entry name" value="Ribosomal protein L13"/>
    <property type="match status" value="1"/>
</dbReference>
<dbReference type="EMBL" id="LN890655">
    <property type="protein sequence ID" value="CUS05343.2"/>
    <property type="molecule type" value="Genomic_DNA"/>
</dbReference>
<keyword evidence="9" id="KW-1185">Reference proteome</keyword>
<protein>
    <recommendedName>
        <fullName evidence="4 5">Large ribosomal subunit protein uL13</fullName>
    </recommendedName>
</protein>
<dbReference type="AlphaFoldDB" id="A0A170PJ96"/>
<comment type="subunit">
    <text evidence="5">Part of the 50S ribosomal subunit.</text>
</comment>
<dbReference type="Gene3D" id="3.90.1180.10">
    <property type="entry name" value="Ribosomal protein L13"/>
    <property type="match status" value="1"/>
</dbReference>
<evidence type="ECO:0000256" key="5">
    <source>
        <dbReference type="HAMAP-Rule" id="MF_01366"/>
    </source>
</evidence>
<evidence type="ECO:0000313" key="8">
    <source>
        <dbReference type="EMBL" id="CUS05343.2"/>
    </source>
</evidence>
<dbReference type="GO" id="GO:0006412">
    <property type="term" value="P:translation"/>
    <property type="evidence" value="ECO:0007669"/>
    <property type="project" value="UniProtKB-UniRule"/>
</dbReference>
<evidence type="ECO:0000256" key="1">
    <source>
        <dbReference type="ARBA" id="ARBA00006227"/>
    </source>
</evidence>
<dbReference type="RefSeq" id="WP_095044571.1">
    <property type="nucleotide sequence ID" value="NZ_LN890655.1"/>
</dbReference>
<dbReference type="PANTHER" id="PTHR11545">
    <property type="entry name" value="RIBOSOMAL PROTEIN L13"/>
    <property type="match status" value="1"/>
</dbReference>
<reference evidence="8" key="1">
    <citation type="submission" date="2016-01" db="EMBL/GenBank/DDBJ databases">
        <authorList>
            <person name="Mcilroy J.S."/>
            <person name="Karst M S."/>
            <person name="Albertsen M."/>
        </authorList>
    </citation>
    <scope>NUCLEOTIDE SEQUENCE</scope>
    <source>
        <strain evidence="8">Cfx-K</strain>
    </source>
</reference>
<dbReference type="CDD" id="cd00392">
    <property type="entry name" value="Ribosomal_L13"/>
    <property type="match status" value="1"/>
</dbReference>
<keyword evidence="2 5" id="KW-0689">Ribosomal protein</keyword>
<evidence type="ECO:0000256" key="4">
    <source>
        <dbReference type="ARBA" id="ARBA00035201"/>
    </source>
</evidence>
<evidence type="ECO:0000256" key="2">
    <source>
        <dbReference type="ARBA" id="ARBA00022980"/>
    </source>
</evidence>
<organism evidence="8 9">
    <name type="scientific">Candidatus Promineifilum breve</name>
    <dbReference type="NCBI Taxonomy" id="1806508"/>
    <lineage>
        <taxon>Bacteria</taxon>
        <taxon>Bacillati</taxon>
        <taxon>Chloroflexota</taxon>
        <taxon>Ardenticatenia</taxon>
        <taxon>Candidatus Promineifilales</taxon>
        <taxon>Candidatus Promineifilaceae</taxon>
        <taxon>Candidatus Promineifilum</taxon>
    </lineage>
</organism>
<proteinExistence type="inferred from homology"/>
<keyword evidence="3 5" id="KW-0687">Ribonucleoprotein</keyword>
<evidence type="ECO:0000256" key="3">
    <source>
        <dbReference type="ARBA" id="ARBA00023274"/>
    </source>
</evidence>
<dbReference type="GO" id="GO:0003729">
    <property type="term" value="F:mRNA binding"/>
    <property type="evidence" value="ECO:0007669"/>
    <property type="project" value="TreeGrafter"/>
</dbReference>
<evidence type="ECO:0000313" key="9">
    <source>
        <dbReference type="Proteomes" id="UP000215027"/>
    </source>
</evidence>